<dbReference type="Gene3D" id="3.40.960.10">
    <property type="entry name" value="VSR Endonuclease"/>
    <property type="match status" value="1"/>
</dbReference>
<evidence type="ECO:0000313" key="3">
    <source>
        <dbReference type="Proteomes" id="UP001438008"/>
    </source>
</evidence>
<dbReference type="EMBL" id="JBBMFE010000003">
    <property type="protein sequence ID" value="MEQ2471775.1"/>
    <property type="molecule type" value="Genomic_DNA"/>
</dbReference>
<sequence length="317" mass="36454">MKRTISVSPFEQFDSDFELEVCDYLRSKGFAVDTQVGCSGFRIDLGLKLPNSSDYVLAIECDGATYHSSKNARDRDRLRQEILERMGWKFYRIWSTDWFRNKSVEQLRLSEAAADAVKNPTKAEVKPVDSQPTETFEEVAVEKHFEFPAYKAVDFFEVCRRHHHSDFKAIVKEILEVEAPLSEDLFLKRIVWYFDREKVTSVVQRAYEQQMYGCQRYGIICRNGFLYLDNGKEIRFRGPGDIERDIKQIAPEELAAGMFEILKQNVTADRNGLYRSLATQCGVARVGKAINEAMDAALNVLVRDKSVVIDGDRISLE</sequence>
<name>A0ABV1FEF3_9FIRM</name>
<organism evidence="2 3">
    <name type="scientific">Laedolimicola intestinihominis</name>
    <dbReference type="NCBI Taxonomy" id="3133166"/>
    <lineage>
        <taxon>Bacteria</taxon>
        <taxon>Bacillati</taxon>
        <taxon>Bacillota</taxon>
        <taxon>Clostridia</taxon>
        <taxon>Lachnospirales</taxon>
        <taxon>Lachnospiraceae</taxon>
        <taxon>Laedolimicola</taxon>
    </lineage>
</organism>
<dbReference type="InterPro" id="IPR011335">
    <property type="entry name" value="Restrct_endonuc-II-like"/>
</dbReference>
<dbReference type="Pfam" id="PF18741">
    <property type="entry name" value="MTES_1575"/>
    <property type="match status" value="1"/>
</dbReference>
<proteinExistence type="predicted"/>
<evidence type="ECO:0000313" key="2">
    <source>
        <dbReference type="EMBL" id="MEQ2471775.1"/>
    </source>
</evidence>
<dbReference type="RefSeq" id="WP_349163964.1">
    <property type="nucleotide sequence ID" value="NZ_JBBMFE010000003.1"/>
</dbReference>
<comment type="caution">
    <text evidence="2">The sequence shown here is derived from an EMBL/GenBank/DDBJ whole genome shotgun (WGS) entry which is preliminary data.</text>
</comment>
<feature type="domain" description="Restriction endonuclease type II-like" evidence="1">
    <location>
        <begin position="17"/>
        <end position="111"/>
    </location>
</feature>
<gene>
    <name evidence="2" type="ORF">WMO29_04630</name>
</gene>
<reference evidence="2 3" key="1">
    <citation type="submission" date="2024-03" db="EMBL/GenBank/DDBJ databases">
        <title>Human intestinal bacterial collection.</title>
        <authorList>
            <person name="Pauvert C."/>
            <person name="Hitch T.C.A."/>
            <person name="Clavel T."/>
        </authorList>
    </citation>
    <scope>NUCLEOTIDE SEQUENCE [LARGE SCALE GENOMIC DNA]</scope>
    <source>
        <strain evidence="2 3">CLA-AA-H132</strain>
    </source>
</reference>
<keyword evidence="3" id="KW-1185">Reference proteome</keyword>
<dbReference type="Proteomes" id="UP001438008">
    <property type="component" value="Unassembled WGS sequence"/>
</dbReference>
<protein>
    <recommendedName>
        <fullName evidence="1">Restriction endonuclease type II-like domain-containing protein</fullName>
    </recommendedName>
</protein>
<dbReference type="InterPro" id="IPR049468">
    <property type="entry name" value="Restrct_endonuc-II-like_dom"/>
</dbReference>
<dbReference type="SUPFAM" id="SSF52980">
    <property type="entry name" value="Restriction endonuclease-like"/>
    <property type="match status" value="1"/>
</dbReference>
<accession>A0ABV1FEF3</accession>
<evidence type="ECO:0000259" key="1">
    <source>
        <dbReference type="Pfam" id="PF18741"/>
    </source>
</evidence>